<dbReference type="VEuPathDB" id="FungiDB:MGG_16608"/>
<dbReference type="AlphaFoldDB" id="G4N0C0"/>
<evidence type="ECO:0000313" key="3">
    <source>
        <dbReference type="Proteomes" id="UP000009058"/>
    </source>
</evidence>
<dbReference type="RefSeq" id="XP_003711265.1">
    <property type="nucleotide sequence ID" value="XM_003711217.1"/>
</dbReference>
<accession>G4N0C0</accession>
<dbReference type="Proteomes" id="UP000009058">
    <property type="component" value="Chromosome 3"/>
</dbReference>
<evidence type="ECO:0000313" key="2">
    <source>
        <dbReference type="EMBL" id="EHA51458.1"/>
    </source>
</evidence>
<dbReference type="KEGG" id="mgr:MGG_16608"/>
<proteinExistence type="predicted"/>
<dbReference type="InParanoid" id="G4N0C0"/>
<organism evidence="2 3">
    <name type="scientific">Pyricularia oryzae (strain 70-15 / ATCC MYA-4617 / FGSC 8958)</name>
    <name type="common">Rice blast fungus</name>
    <name type="synonym">Magnaporthe oryzae</name>
    <dbReference type="NCBI Taxonomy" id="242507"/>
    <lineage>
        <taxon>Eukaryota</taxon>
        <taxon>Fungi</taxon>
        <taxon>Dikarya</taxon>
        <taxon>Ascomycota</taxon>
        <taxon>Pezizomycotina</taxon>
        <taxon>Sordariomycetes</taxon>
        <taxon>Sordariomycetidae</taxon>
        <taxon>Magnaporthales</taxon>
        <taxon>Pyriculariaceae</taxon>
        <taxon>Pyricularia</taxon>
    </lineage>
</organism>
<feature type="region of interest" description="Disordered" evidence="1">
    <location>
        <begin position="19"/>
        <end position="44"/>
    </location>
</feature>
<protein>
    <submittedName>
        <fullName evidence="2">Uncharacterized protein</fullName>
    </submittedName>
</protein>
<evidence type="ECO:0000256" key="1">
    <source>
        <dbReference type="SAM" id="MobiDB-lite"/>
    </source>
</evidence>
<dbReference type="OrthoDB" id="10467712at2759"/>
<name>G4N0C0_PYRO7</name>
<keyword evidence="3" id="KW-1185">Reference proteome</keyword>
<reference evidence="2 3" key="1">
    <citation type="journal article" date="2005" name="Nature">
        <title>The genome sequence of the rice blast fungus Magnaporthe grisea.</title>
        <authorList>
            <person name="Dean R.A."/>
            <person name="Talbot N.J."/>
            <person name="Ebbole D.J."/>
            <person name="Farman M.L."/>
            <person name="Mitchell T.K."/>
            <person name="Orbach M.J."/>
            <person name="Thon M."/>
            <person name="Kulkarni R."/>
            <person name="Xu J.R."/>
            <person name="Pan H."/>
            <person name="Read N.D."/>
            <person name="Lee Y.H."/>
            <person name="Carbone I."/>
            <person name="Brown D."/>
            <person name="Oh Y.Y."/>
            <person name="Donofrio N."/>
            <person name="Jeong J.S."/>
            <person name="Soanes D.M."/>
            <person name="Djonovic S."/>
            <person name="Kolomiets E."/>
            <person name="Rehmeyer C."/>
            <person name="Li W."/>
            <person name="Harding M."/>
            <person name="Kim S."/>
            <person name="Lebrun M.H."/>
            <person name="Bohnert H."/>
            <person name="Coughlan S."/>
            <person name="Butler J."/>
            <person name="Calvo S."/>
            <person name="Ma L.J."/>
            <person name="Nicol R."/>
            <person name="Purcell S."/>
            <person name="Nusbaum C."/>
            <person name="Galagan J.E."/>
            <person name="Birren B.W."/>
        </authorList>
    </citation>
    <scope>NUCLEOTIDE SEQUENCE [LARGE SCALE GENOMIC DNA]</scope>
    <source>
        <strain evidence="3">70-15 / ATCC MYA-4617 / FGSC 8958</strain>
    </source>
</reference>
<dbReference type="EMBL" id="CM001233">
    <property type="protein sequence ID" value="EHA51458.1"/>
    <property type="molecule type" value="Genomic_DNA"/>
</dbReference>
<sequence>MSSDWGQDILRLEFNKSAPRKRGLAASSQHRGAATKVTPSPTTPAGFAYLFADA</sequence>
<dbReference type="GeneID" id="12986997"/>
<reference key="2">
    <citation type="submission" date="2011-05" db="EMBL/GenBank/DDBJ databases">
        <title>The Genome Sequence of Magnaporthe oryzae 70-15.</title>
        <authorList>
            <consortium name="The Broad Institute Genome Sequencing Platform"/>
            <person name="Ma L.-J."/>
            <person name="Dead R."/>
            <person name="Young S.K."/>
            <person name="Zeng Q."/>
            <person name="Gargeya S."/>
            <person name="Fitzgerald M."/>
            <person name="Haas B."/>
            <person name="Abouelleil A."/>
            <person name="Alvarado L."/>
            <person name="Arachchi H.M."/>
            <person name="Berlin A."/>
            <person name="Brown A."/>
            <person name="Chapman S.B."/>
            <person name="Chen Z."/>
            <person name="Dunbar C."/>
            <person name="Freedman E."/>
            <person name="Gearin G."/>
            <person name="Gellesch M."/>
            <person name="Goldberg J."/>
            <person name="Griggs A."/>
            <person name="Gujja S."/>
            <person name="Heiman D."/>
            <person name="Howarth C."/>
            <person name="Larson L."/>
            <person name="Lui A."/>
            <person name="MacDonald P.J.P."/>
            <person name="Mehta T."/>
            <person name="Montmayeur A."/>
            <person name="Murphy C."/>
            <person name="Neiman D."/>
            <person name="Pearson M."/>
            <person name="Priest M."/>
            <person name="Roberts A."/>
            <person name="Saif S."/>
            <person name="Shea T."/>
            <person name="Shenoy N."/>
            <person name="Sisk P."/>
            <person name="Stolte C."/>
            <person name="Sykes S."/>
            <person name="Yandava C."/>
            <person name="Wortman J."/>
            <person name="Nusbaum C."/>
            <person name="Birren B."/>
        </authorList>
    </citation>
    <scope>NUCLEOTIDE SEQUENCE</scope>
    <source>
        <strain>70-15</strain>
    </source>
</reference>
<dbReference type="HOGENOM" id="CLU_3050800_0_0_1"/>
<gene>
    <name evidence="2" type="ORF">MGG_16608</name>
</gene>